<dbReference type="InterPro" id="IPR011990">
    <property type="entry name" value="TPR-like_helical_dom_sf"/>
</dbReference>
<name>A0A2W7HZK0_9PROT</name>
<feature type="region of interest" description="Disordered" evidence="1">
    <location>
        <begin position="1"/>
        <end position="20"/>
    </location>
</feature>
<feature type="compositionally biased region" description="Pro residues" evidence="1">
    <location>
        <begin position="144"/>
        <end position="157"/>
    </location>
</feature>
<protein>
    <recommendedName>
        <fullName evidence="4">Sel1 repeat-containing protein</fullName>
    </recommendedName>
</protein>
<feature type="compositionally biased region" description="Low complexity" evidence="1">
    <location>
        <begin position="335"/>
        <end position="350"/>
    </location>
</feature>
<evidence type="ECO:0000313" key="3">
    <source>
        <dbReference type="Proteomes" id="UP000249688"/>
    </source>
</evidence>
<feature type="compositionally biased region" description="Pro residues" evidence="1">
    <location>
        <begin position="393"/>
        <end position="409"/>
    </location>
</feature>
<reference evidence="2 3" key="1">
    <citation type="submission" date="2018-06" db="EMBL/GenBank/DDBJ databases">
        <title>Genomic Encyclopedia of Archaeal and Bacterial Type Strains, Phase II (KMG-II): from individual species to whole genera.</title>
        <authorList>
            <person name="Goeker M."/>
        </authorList>
    </citation>
    <scope>NUCLEOTIDE SEQUENCE [LARGE SCALE GENOMIC DNA]</scope>
    <source>
        <strain evidence="2 3">DSM 24525</strain>
    </source>
</reference>
<dbReference type="EMBL" id="QKYU01000029">
    <property type="protein sequence ID" value="PZW39359.1"/>
    <property type="molecule type" value="Genomic_DNA"/>
</dbReference>
<evidence type="ECO:0008006" key="4">
    <source>
        <dbReference type="Google" id="ProtNLM"/>
    </source>
</evidence>
<evidence type="ECO:0000256" key="1">
    <source>
        <dbReference type="SAM" id="MobiDB-lite"/>
    </source>
</evidence>
<dbReference type="AlphaFoldDB" id="A0A2W7HZK0"/>
<feature type="region of interest" description="Disordered" evidence="1">
    <location>
        <begin position="256"/>
        <end position="409"/>
    </location>
</feature>
<dbReference type="Gene3D" id="1.25.40.10">
    <property type="entry name" value="Tetratricopeptide repeat domain"/>
    <property type="match status" value="1"/>
</dbReference>
<keyword evidence="3" id="KW-1185">Reference proteome</keyword>
<sequence length="513" mass="53343">MRDSRSPDPDVATVGRMGQAPPAVAKHARSGWSILSNCQIGTAHIDIVLIQPESGVVLLEIEPHWAPNAMAQLRQRLDAAGFAARYPGHLPIIHQPLRPQEVPKLDLLLAAAFVWQEPISIEGDGAWEAALKAVLSQPATIQPSEPPPPLPVPPPPTPRKRMPGLTLTLLGAVGIGLVMARSIGEEPEATPVVVWDDQPLPGMPAWSQAPADRMVALPGAGDAPQPDAVGVVQDGDAILASATADLAPSLVIAEASHAPQEATQSTPPEDAAPPVWFGTLPIPEPEDVLAAEPPPTHPVEHMLETASPPAQAAAPEPDDPPPAEATAAAPPPEPMIALPPVDAPAAMAEPEPIREPEAPEPMLPAPAMVAEPAPPEEAPAPGTPAAMTEVPPGSQPQPEPALPAPPRAEPPVLTPRTIPMAPTLLVAMLQRGQSLMALGDISGARRFFERAAAAGSAVAAHALAETYDPRMLALRGALGIEPDLAAARLWYDRAKALSAAEAPTLTKTPEERP</sequence>
<evidence type="ECO:0000313" key="2">
    <source>
        <dbReference type="EMBL" id="PZW39359.1"/>
    </source>
</evidence>
<feature type="compositionally biased region" description="Low complexity" evidence="1">
    <location>
        <begin position="306"/>
        <end position="315"/>
    </location>
</feature>
<organism evidence="2 3">
    <name type="scientific">Humitalea rosea</name>
    <dbReference type="NCBI Taxonomy" id="990373"/>
    <lineage>
        <taxon>Bacteria</taxon>
        <taxon>Pseudomonadati</taxon>
        <taxon>Pseudomonadota</taxon>
        <taxon>Alphaproteobacteria</taxon>
        <taxon>Acetobacterales</taxon>
        <taxon>Roseomonadaceae</taxon>
        <taxon>Humitalea</taxon>
    </lineage>
</organism>
<dbReference type="SUPFAM" id="SSF81901">
    <property type="entry name" value="HCP-like"/>
    <property type="match status" value="1"/>
</dbReference>
<feature type="region of interest" description="Disordered" evidence="1">
    <location>
        <begin position="138"/>
        <end position="158"/>
    </location>
</feature>
<dbReference type="Proteomes" id="UP000249688">
    <property type="component" value="Unassembled WGS sequence"/>
</dbReference>
<accession>A0A2W7HZK0</accession>
<proteinExistence type="predicted"/>
<gene>
    <name evidence="2" type="ORF">C8P66_12929</name>
</gene>
<comment type="caution">
    <text evidence="2">The sequence shown here is derived from an EMBL/GenBank/DDBJ whole genome shotgun (WGS) entry which is preliminary data.</text>
</comment>
<feature type="compositionally biased region" description="Pro residues" evidence="1">
    <location>
        <begin position="372"/>
        <end position="382"/>
    </location>
</feature>